<evidence type="ECO:0000313" key="1">
    <source>
        <dbReference type="EMBL" id="JAV27817.1"/>
    </source>
</evidence>
<name>A0A1Q3FJR1_CULTA</name>
<reference evidence="1" key="1">
    <citation type="submission" date="2017-01" db="EMBL/GenBank/DDBJ databases">
        <title>A deep insight into the sialotranscriptome of adult male and female Cluex tarsalis mosquitoes.</title>
        <authorList>
            <person name="Ribeiro J.M."/>
            <person name="Moreira F."/>
            <person name="Bernard K.A."/>
            <person name="Calvo E."/>
        </authorList>
    </citation>
    <scope>NUCLEOTIDE SEQUENCE</scope>
    <source>
        <strain evidence="1">Kern County</strain>
        <tissue evidence="1">Salivary glands</tissue>
    </source>
</reference>
<accession>A0A1Q3FJR1</accession>
<proteinExistence type="predicted"/>
<dbReference type="AlphaFoldDB" id="A0A1Q3FJR1"/>
<sequence>MQARWIGLGMNTTKSTYMRGRGSKGNGLQCLNPIVVAGDELEEVNEFVYLRSLVTADNDTSKEIRTRIQAGHRAYFGLKKTLSSDKVQRSTNLTMHK</sequence>
<protein>
    <recommendedName>
        <fullName evidence="2">Endonuclease-reverse transcriptase</fullName>
    </recommendedName>
</protein>
<evidence type="ECO:0008006" key="2">
    <source>
        <dbReference type="Google" id="ProtNLM"/>
    </source>
</evidence>
<organism evidence="1">
    <name type="scientific">Culex tarsalis</name>
    <name type="common">Encephalitis mosquito</name>
    <dbReference type="NCBI Taxonomy" id="7177"/>
    <lineage>
        <taxon>Eukaryota</taxon>
        <taxon>Metazoa</taxon>
        <taxon>Ecdysozoa</taxon>
        <taxon>Arthropoda</taxon>
        <taxon>Hexapoda</taxon>
        <taxon>Insecta</taxon>
        <taxon>Pterygota</taxon>
        <taxon>Neoptera</taxon>
        <taxon>Endopterygota</taxon>
        <taxon>Diptera</taxon>
        <taxon>Nematocera</taxon>
        <taxon>Culicoidea</taxon>
        <taxon>Culicidae</taxon>
        <taxon>Culicinae</taxon>
        <taxon>Culicini</taxon>
        <taxon>Culex</taxon>
        <taxon>Culex</taxon>
    </lineage>
</organism>
<dbReference type="EMBL" id="GFDL01007228">
    <property type="protein sequence ID" value="JAV27817.1"/>
    <property type="molecule type" value="Transcribed_RNA"/>
</dbReference>